<sequence>MKIVVHQADDALHIRLDDSPISASEEVSEGIIFDFNDQGKIVGIEVLYLSQRSSGSLDKIG</sequence>
<proteinExistence type="predicted"/>
<dbReference type="Proteomes" id="UP001268256">
    <property type="component" value="Unassembled WGS sequence"/>
</dbReference>
<evidence type="ECO:0000313" key="1">
    <source>
        <dbReference type="EMBL" id="MDS3859939.1"/>
    </source>
</evidence>
<dbReference type="EMBL" id="JAVMIP010000002">
    <property type="protein sequence ID" value="MDS3859939.1"/>
    <property type="molecule type" value="Genomic_DNA"/>
</dbReference>
<evidence type="ECO:0000313" key="2">
    <source>
        <dbReference type="Proteomes" id="UP001268256"/>
    </source>
</evidence>
<dbReference type="AlphaFoldDB" id="A0AAE4FPN1"/>
<comment type="caution">
    <text evidence="1">The sequence shown here is derived from an EMBL/GenBank/DDBJ whole genome shotgun (WGS) entry which is preliminary data.</text>
</comment>
<name>A0AAE4FPN1_9CYAN</name>
<reference evidence="2" key="1">
    <citation type="submission" date="2023-07" db="EMBL/GenBank/DDBJ databases">
        <authorList>
            <person name="Luz R."/>
            <person name="Cordeiro R."/>
            <person name="Fonseca A."/>
            <person name="Goncalves V."/>
        </authorList>
    </citation>
    <scope>NUCLEOTIDE SEQUENCE [LARGE SCALE GENOMIC DNA]</scope>
    <source>
        <strain evidence="2">BACA0444</strain>
    </source>
</reference>
<gene>
    <name evidence="1" type="ORF">RIF25_03865</name>
</gene>
<accession>A0AAE4FPN1</accession>
<dbReference type="InterPro" id="IPR019270">
    <property type="entry name" value="DUF2283"/>
</dbReference>
<protein>
    <submittedName>
        <fullName evidence="1">DUF2283 domain-containing protein</fullName>
    </submittedName>
</protein>
<dbReference type="Pfam" id="PF10049">
    <property type="entry name" value="DUF2283"/>
    <property type="match status" value="1"/>
</dbReference>
<organism evidence="1 2">
    <name type="scientific">Pseudocalidococcus azoricus BACA0444</name>
    <dbReference type="NCBI Taxonomy" id="2918990"/>
    <lineage>
        <taxon>Bacteria</taxon>
        <taxon>Bacillati</taxon>
        <taxon>Cyanobacteriota</taxon>
        <taxon>Cyanophyceae</taxon>
        <taxon>Acaryochloridales</taxon>
        <taxon>Thermosynechococcaceae</taxon>
        <taxon>Pseudocalidococcus</taxon>
        <taxon>Pseudocalidococcus azoricus</taxon>
    </lineage>
</organism>
<keyword evidence="2" id="KW-1185">Reference proteome</keyword>
<dbReference type="RefSeq" id="WP_322877232.1">
    <property type="nucleotide sequence ID" value="NZ_JAVMIP010000002.1"/>
</dbReference>